<feature type="compositionally biased region" description="Low complexity" evidence="1">
    <location>
        <begin position="248"/>
        <end position="261"/>
    </location>
</feature>
<evidence type="ECO:0000256" key="1">
    <source>
        <dbReference type="SAM" id="MobiDB-lite"/>
    </source>
</evidence>
<feature type="domain" description="MHD2" evidence="3">
    <location>
        <begin position="992"/>
        <end position="1102"/>
    </location>
</feature>
<dbReference type="Gene3D" id="3.30.390.110">
    <property type="match status" value="1"/>
</dbReference>
<dbReference type="STRING" id="3076.A0A2P6TM17"/>
<feature type="domain" description="MHD1" evidence="2">
    <location>
        <begin position="701"/>
        <end position="835"/>
    </location>
</feature>
<dbReference type="InterPro" id="IPR057984">
    <property type="entry name" value="PATROL1_C"/>
</dbReference>
<reference evidence="4 5" key="1">
    <citation type="journal article" date="2018" name="Plant J.">
        <title>Genome sequences of Chlorella sorokiniana UTEX 1602 and Micractinium conductrix SAG 241.80: implications to maltose excretion by a green alga.</title>
        <authorList>
            <person name="Arriola M.B."/>
            <person name="Velmurugan N."/>
            <person name="Zhang Y."/>
            <person name="Plunkett M.H."/>
            <person name="Hondzo H."/>
            <person name="Barney B.M."/>
        </authorList>
    </citation>
    <scope>NUCLEOTIDE SEQUENCE [LARGE SCALE GENOMIC DNA]</scope>
    <source>
        <strain evidence="5">UTEX 1602</strain>
    </source>
</reference>
<evidence type="ECO:0000259" key="3">
    <source>
        <dbReference type="PROSITE" id="PS51259"/>
    </source>
</evidence>
<feature type="compositionally biased region" description="Basic and acidic residues" evidence="1">
    <location>
        <begin position="215"/>
        <end position="224"/>
    </location>
</feature>
<feature type="region of interest" description="Disordered" evidence="1">
    <location>
        <begin position="241"/>
        <end position="261"/>
    </location>
</feature>
<keyword evidence="5" id="KW-1185">Reference proteome</keyword>
<dbReference type="PROSITE" id="PS51259">
    <property type="entry name" value="MHD2"/>
    <property type="match status" value="1"/>
</dbReference>
<dbReference type="InterPro" id="IPR029004">
    <property type="entry name" value="Ribosomal_eL28/Mak16"/>
</dbReference>
<dbReference type="PROSITE" id="PS51258">
    <property type="entry name" value="MHD1"/>
    <property type="match status" value="1"/>
</dbReference>
<sequence>MSAQLVWELVKKNNAFIRKSVNHTVFSAEPGNVANKHSYKYSGLANRGATVDVAAANGAVVISKSSKKGKLAGSVCKKNARRTNHAAAAEAQSAGRPDLKSAAQARASALSKGIRKAKAVAASQMSTHPVAVERRALLKYILQDLQARGVEVLLPVGCSDFDEWLLDALSAERLLKQLRGPTKPARLDLINACVSASTGPLATGRRDSWQMPPRVGRESMSHGGDEVPLVDIRSLLHADSSATPGESQQAAAPAGPDEAADGAPQLRLRSLQVGLREHQLKELAYAVFLSCCGKTASRGLLASLRASLELPEARAGELARITELASKAGVASLASLDAHIKLLQTVRPTAFDSFRNFVKWRDTVTSVVWLVLSQAAREAWVATPGGTVAAAPATDAAARTLLARLKGGLRRLDVRTADEYDDAEYAEAVEAVFAAAERLAKHCQTGWTFPWGLRARLAELLLRGMFDTLDEGQYTEQRQELLSALQGSVWRELQIGPDVHNAVFAWVHYRQFAVSQELLLLEVSRQAIQQIKAVPALPPADGGSSPLLVTKEQADAAFPAEVVACISEAVCGTLSRYHAAVDNPRVMKGLVGVLDAAEAACGRREGLPALLEGCIAASVEAAFDASLAELSANVSAEEDLIMLLAASCAELYKQEATVYAPLLAPAQPAARVIAARSLHEVYGAKMLPWLIGVNGLTKSALEAIRASMALEELLLEECRESPDAQIAPWGTMERLSPLLYTWAQGQITMLGGWMDRILASEDWTRVSKQRAHGSRSVVETIKIVTETLEALFNMRLAIPAGVVRCLTEGVDNALQKYCDFVRTQVGSPDALIPPPPPLTRYKRELAVAAEEAAAAAANGVPAGQLSKVKNKMADAFTPNWLPPLGATEEERRVDGLSYDGLVVRLNSVQHLLDSLGGLERMVVDRWDDGRPRSAKAREGAHAYDWIAGMFDGARRTAARTRDHLARFIAVKVVFGDLRDVIFERLYRFHVQVSRLELVLQEVDRLLGDICGRVHDALPPRLGRAVCAALASAVQSVLLDGGPYRLFTPQDVDLLEADLAQMRAMFYADGDGISLEEVDALCRPLSDVVDAMQLDTGLVIQNLKQAQASGGRGAPSPRGTPAAMNPDVLLRILCHRADHAASKFLKKDYKIPKKIPGGLSASVSDVAQKAGGLLRRSKTSPRG</sequence>
<protein>
    <submittedName>
        <fullName evidence="4">Uncharacterized protein</fullName>
    </submittedName>
</protein>
<dbReference type="Pfam" id="PF25761">
    <property type="entry name" value="TPR_PATROL1"/>
    <property type="match status" value="1"/>
</dbReference>
<evidence type="ECO:0000313" key="4">
    <source>
        <dbReference type="EMBL" id="PRW45372.1"/>
    </source>
</evidence>
<dbReference type="EMBL" id="LHPG02000011">
    <property type="protein sequence ID" value="PRW45372.1"/>
    <property type="molecule type" value="Genomic_DNA"/>
</dbReference>
<dbReference type="OrthoDB" id="2015333at2759"/>
<dbReference type="AlphaFoldDB" id="A0A2P6TM17"/>
<accession>A0A2P6TM17</accession>
<dbReference type="PANTHER" id="PTHR31280:SF2">
    <property type="entry name" value="PROTEIN UNC-13 HOMOLOG"/>
    <property type="match status" value="1"/>
</dbReference>
<evidence type="ECO:0000259" key="2">
    <source>
        <dbReference type="PROSITE" id="PS51258"/>
    </source>
</evidence>
<proteinExistence type="predicted"/>
<feature type="region of interest" description="Disordered" evidence="1">
    <location>
        <begin position="203"/>
        <end position="224"/>
    </location>
</feature>
<comment type="caution">
    <text evidence="4">The sequence shown here is derived from an EMBL/GenBank/DDBJ whole genome shotgun (WGS) entry which is preliminary data.</text>
</comment>
<gene>
    <name evidence="4" type="ORF">C2E21_5977</name>
</gene>
<name>A0A2P6TM17_CHLSO</name>
<dbReference type="InterPro" id="IPR014772">
    <property type="entry name" value="Munc13_dom-2"/>
</dbReference>
<dbReference type="InterPro" id="IPR014770">
    <property type="entry name" value="Munc13_1"/>
</dbReference>
<dbReference type="Pfam" id="PF01778">
    <property type="entry name" value="Ribosomal_L28e"/>
    <property type="match status" value="1"/>
</dbReference>
<dbReference type="InterPro" id="IPR008528">
    <property type="entry name" value="unc-13_homologue"/>
</dbReference>
<dbReference type="Proteomes" id="UP000239899">
    <property type="component" value="Unassembled WGS sequence"/>
</dbReference>
<dbReference type="PANTHER" id="PTHR31280">
    <property type="entry name" value="PROTEIN UNC-13 HOMOLOG"/>
    <property type="match status" value="1"/>
</dbReference>
<organism evidence="4 5">
    <name type="scientific">Chlorella sorokiniana</name>
    <name type="common">Freshwater green alga</name>
    <dbReference type="NCBI Taxonomy" id="3076"/>
    <lineage>
        <taxon>Eukaryota</taxon>
        <taxon>Viridiplantae</taxon>
        <taxon>Chlorophyta</taxon>
        <taxon>core chlorophytes</taxon>
        <taxon>Trebouxiophyceae</taxon>
        <taxon>Chlorellales</taxon>
        <taxon>Chlorellaceae</taxon>
        <taxon>Chlorella clade</taxon>
        <taxon>Chlorella</taxon>
    </lineage>
</organism>
<evidence type="ECO:0000313" key="5">
    <source>
        <dbReference type="Proteomes" id="UP000239899"/>
    </source>
</evidence>